<comment type="caution">
    <text evidence="1">The sequence shown here is derived from an EMBL/GenBank/DDBJ whole genome shotgun (WGS) entry which is preliminary data.</text>
</comment>
<organism evidence="1 2">
    <name type="scientific">Kickxella alabastrina</name>
    <dbReference type="NCBI Taxonomy" id="61397"/>
    <lineage>
        <taxon>Eukaryota</taxon>
        <taxon>Fungi</taxon>
        <taxon>Fungi incertae sedis</taxon>
        <taxon>Zoopagomycota</taxon>
        <taxon>Kickxellomycotina</taxon>
        <taxon>Kickxellomycetes</taxon>
        <taxon>Kickxellales</taxon>
        <taxon>Kickxellaceae</taxon>
        <taxon>Kickxella</taxon>
    </lineage>
</organism>
<protein>
    <submittedName>
        <fullName evidence="1">Uncharacterized protein</fullName>
    </submittedName>
</protein>
<name>A0ACC1IJS4_9FUNG</name>
<keyword evidence="2" id="KW-1185">Reference proteome</keyword>
<dbReference type="EMBL" id="JANBPG010000456">
    <property type="protein sequence ID" value="KAJ1896356.1"/>
    <property type="molecule type" value="Genomic_DNA"/>
</dbReference>
<reference evidence="1" key="1">
    <citation type="submission" date="2022-07" db="EMBL/GenBank/DDBJ databases">
        <title>Phylogenomic reconstructions and comparative analyses of Kickxellomycotina fungi.</title>
        <authorList>
            <person name="Reynolds N.K."/>
            <person name="Stajich J.E."/>
            <person name="Barry K."/>
            <person name="Grigoriev I.V."/>
            <person name="Crous P."/>
            <person name="Smith M.E."/>
        </authorList>
    </citation>
    <scope>NUCLEOTIDE SEQUENCE</scope>
    <source>
        <strain evidence="1">Benny 63K</strain>
    </source>
</reference>
<sequence>MRFGGFNKYRNAVATVAGREAWYSELAIDTSTSIASNGLAADDTHIYVKTANGHSLQALALDQPGKVGSQAGSLGSSAGRILDWSTALYDTSLLAASDDQGTVTVWRSRSTEFTLKAHASACDSIQFHPTVAGVLATTSSNRGSKSSEVKLWNVNSSSKAAFWETPVVGVVDSIAVRGDGQLVSASTHDGEFLIYDPRHQNALAIAKIPAVYAAGRPTRVIWLGEKPYLMTTGLTKMRERSVSLWDQRNLAKPLAALQLQPSTKPLIPLYDEDTQLAYLVEKGDNSVRWVDADPSSAKPLVELGSTMLQSQISGCALLPKRALRVMSGEISRVHLVVKNIGAGTGSAVVPISHLAPRRSYLDFHCDIYPDTRAPLPAQTFDQWVANEPMRVPKMTLDPTKTADCLASLRRSYGAANQHQSEAPSEVGSANPTVPGLQLHVIDAKASVGPSAPVSVAAPTAATQEVRLSMPKKQWVPVQHDHARFKYLEGYFYRPSEHFSSIQNVNLRFSQENEPLKVSSKFIAVACEGAGGQIGIIRRNAPGRVPAKLPTIVHGSNVVSIEFDPFDPNIVATAGSDCKLQMWRIPESTMDEDTSFELEEYICVTADRIHQIRFHPWAKGVVAVLVSEGNEQAIYVYHGLMLHFIIGKTADGIHSFAWSPDGELIALTTRKSRQLRIYNPRTQDLLSSGPSMDSIRPCRIAWLGNSRICLTGFGSGSQRQIAIYETEHLAKPIIKTTIDVGPGLLVPVVDADCGIIYLDDRGSRLTHAFELVGDKLVELPKLESAQPSLGLAMVPKRYANISQCEIGRVYRLSSQTIESVGYRVPRKRPEYFQDDLFPDTWDSERPSVNPVAWVKGTKATPVLIGLCPPGMQPLSQAPPEAIRRPTFAVEAEQPVDNSKDAISAMLSRVEYSDNEESGSRAAGSNSADDSASDWDD</sequence>
<accession>A0ACC1IJS4</accession>
<evidence type="ECO:0000313" key="2">
    <source>
        <dbReference type="Proteomes" id="UP001150581"/>
    </source>
</evidence>
<dbReference type="Proteomes" id="UP001150581">
    <property type="component" value="Unassembled WGS sequence"/>
</dbReference>
<proteinExistence type="predicted"/>
<evidence type="ECO:0000313" key="1">
    <source>
        <dbReference type="EMBL" id="KAJ1896356.1"/>
    </source>
</evidence>
<gene>
    <name evidence="1" type="ORF">LPJ66_004040</name>
</gene>